<dbReference type="EMBL" id="FPLD01000121">
    <property type="protein sequence ID" value="SGZ15619.1"/>
    <property type="molecule type" value="Genomic_DNA"/>
</dbReference>
<dbReference type="Proteomes" id="UP000183794">
    <property type="component" value="Unassembled WGS sequence"/>
</dbReference>
<dbReference type="OrthoDB" id="5878890at2"/>
<dbReference type="Proteomes" id="UP000182660">
    <property type="component" value="Unassembled WGS sequence"/>
</dbReference>
<sequence length="79" mass="9293">MRYKIKITKEEKPLCEVIIENNNHRTREEILALVLDRFPIVEGFEREVLFSDDEVRYLKSTPTGIEVLASQPIYRPTNS</sequence>
<proteinExistence type="predicted"/>
<evidence type="ECO:0000313" key="3">
    <source>
        <dbReference type="Proteomes" id="UP000182660"/>
    </source>
</evidence>
<dbReference type="EMBL" id="FPLJ01000102">
    <property type="protein sequence ID" value="SGZ00867.1"/>
    <property type="molecule type" value="Genomic_DNA"/>
</dbReference>
<gene>
    <name evidence="1" type="ORF">MT2528_4115</name>
    <name evidence="2" type="ORF">NVI5450_4203</name>
</gene>
<dbReference type="GeneID" id="61297822"/>
<protein>
    <submittedName>
        <fullName evidence="2">Uncharacterized protein</fullName>
    </submittedName>
</protein>
<name>A0A1K9ZR51_9GAMM</name>
<organism evidence="2 4">
    <name type="scientific">Moritella viscosa</name>
    <dbReference type="NCBI Taxonomy" id="80854"/>
    <lineage>
        <taxon>Bacteria</taxon>
        <taxon>Pseudomonadati</taxon>
        <taxon>Pseudomonadota</taxon>
        <taxon>Gammaproteobacteria</taxon>
        <taxon>Alteromonadales</taxon>
        <taxon>Moritellaceae</taxon>
        <taxon>Moritella</taxon>
    </lineage>
</organism>
<accession>A0A1K9ZR51</accession>
<dbReference type="AlphaFoldDB" id="A0A1K9ZR51"/>
<reference evidence="2 4" key="1">
    <citation type="submission" date="2016-11" db="EMBL/GenBank/DDBJ databases">
        <authorList>
            <person name="Jaros S."/>
            <person name="Januszkiewicz K."/>
            <person name="Wedrychowicz H."/>
        </authorList>
    </citation>
    <scope>NUCLEOTIDE SEQUENCE [LARGE SCALE GENOMIC DNA]</scope>
    <source>
        <strain evidence="2">NVI 5450</strain>
    </source>
</reference>
<reference evidence="1 3" key="2">
    <citation type="submission" date="2016-11" db="EMBL/GenBank/DDBJ databases">
        <authorList>
            <person name="Klemetsen T."/>
        </authorList>
    </citation>
    <scope>NUCLEOTIDE SEQUENCE [LARGE SCALE GENOMIC DNA]</scope>
    <source>
        <strain evidence="1">MT 2528</strain>
    </source>
</reference>
<evidence type="ECO:0000313" key="1">
    <source>
        <dbReference type="EMBL" id="SGZ00867.1"/>
    </source>
</evidence>
<evidence type="ECO:0000313" key="2">
    <source>
        <dbReference type="EMBL" id="SGZ15619.1"/>
    </source>
</evidence>
<dbReference type="RefSeq" id="WP_075473372.1">
    <property type="nucleotide sequence ID" value="NZ_CAWQZC010000009.1"/>
</dbReference>
<evidence type="ECO:0000313" key="4">
    <source>
        <dbReference type="Proteomes" id="UP000183794"/>
    </source>
</evidence>
<keyword evidence="3" id="KW-1185">Reference proteome</keyword>